<evidence type="ECO:0008006" key="4">
    <source>
        <dbReference type="Google" id="ProtNLM"/>
    </source>
</evidence>
<organism evidence="2 3">
    <name type="scientific">Pristionchus entomophagus</name>
    <dbReference type="NCBI Taxonomy" id="358040"/>
    <lineage>
        <taxon>Eukaryota</taxon>
        <taxon>Metazoa</taxon>
        <taxon>Ecdysozoa</taxon>
        <taxon>Nematoda</taxon>
        <taxon>Chromadorea</taxon>
        <taxon>Rhabditida</taxon>
        <taxon>Rhabditina</taxon>
        <taxon>Diplogasteromorpha</taxon>
        <taxon>Diplogasteroidea</taxon>
        <taxon>Neodiplogasteridae</taxon>
        <taxon>Pristionchus</taxon>
    </lineage>
</organism>
<feature type="non-terminal residue" evidence="2">
    <location>
        <position position="1"/>
    </location>
</feature>
<evidence type="ECO:0000313" key="2">
    <source>
        <dbReference type="EMBL" id="GMS81888.1"/>
    </source>
</evidence>
<feature type="transmembrane region" description="Helical" evidence="1">
    <location>
        <begin position="140"/>
        <end position="166"/>
    </location>
</feature>
<feature type="transmembrane region" description="Helical" evidence="1">
    <location>
        <begin position="102"/>
        <end position="120"/>
    </location>
</feature>
<keyword evidence="3" id="KW-1185">Reference proteome</keyword>
<keyword evidence="1" id="KW-1133">Transmembrane helix</keyword>
<keyword evidence="1" id="KW-0472">Membrane</keyword>
<evidence type="ECO:0000313" key="3">
    <source>
        <dbReference type="Proteomes" id="UP001432027"/>
    </source>
</evidence>
<reference evidence="2" key="1">
    <citation type="submission" date="2023-10" db="EMBL/GenBank/DDBJ databases">
        <title>Genome assembly of Pristionchus species.</title>
        <authorList>
            <person name="Yoshida K."/>
            <person name="Sommer R.J."/>
        </authorList>
    </citation>
    <scope>NUCLEOTIDE SEQUENCE</scope>
    <source>
        <strain evidence="2">RS0144</strain>
    </source>
</reference>
<gene>
    <name evidence="2" type="ORF">PENTCL1PPCAC_4063</name>
</gene>
<keyword evidence="1" id="KW-0812">Transmembrane</keyword>
<feature type="transmembrane region" description="Helical" evidence="1">
    <location>
        <begin position="9"/>
        <end position="27"/>
    </location>
</feature>
<feature type="non-terminal residue" evidence="2">
    <location>
        <position position="169"/>
    </location>
</feature>
<evidence type="ECO:0000256" key="1">
    <source>
        <dbReference type="SAM" id="Phobius"/>
    </source>
</evidence>
<feature type="transmembrane region" description="Helical" evidence="1">
    <location>
        <begin position="57"/>
        <end position="73"/>
    </location>
</feature>
<comment type="caution">
    <text evidence="2">The sequence shown here is derived from an EMBL/GenBank/DDBJ whole genome shotgun (WGS) entry which is preliminary data.</text>
</comment>
<sequence>AMSKIVEAVLDYLLLIAESYLLIRIALSKNPYFKSSFFFFFIITGSHASLEIMSKMALQGALGCLSNVGFFIITRNLPLADRAWLFTFGSILLFRIINHLQLMNAFGALGSTIGKLYIVAHRYAVMRSVNLMENIWSNRLTAVLTGILLILTFIRSIHVFFCEYVFTIR</sequence>
<dbReference type="Proteomes" id="UP001432027">
    <property type="component" value="Unassembled WGS sequence"/>
</dbReference>
<name>A0AAV5SFR0_9BILA</name>
<dbReference type="EMBL" id="BTSX01000001">
    <property type="protein sequence ID" value="GMS81888.1"/>
    <property type="molecule type" value="Genomic_DNA"/>
</dbReference>
<accession>A0AAV5SFR0</accession>
<protein>
    <recommendedName>
        <fullName evidence="4">G protein-coupled receptor</fullName>
    </recommendedName>
</protein>
<proteinExistence type="predicted"/>
<dbReference type="PANTHER" id="PTHR31552:SF31">
    <property type="entry name" value="SERPENTINE RECEPTOR CLASS GAMMA"/>
    <property type="match status" value="1"/>
</dbReference>
<dbReference type="AlphaFoldDB" id="A0AAV5SFR0"/>
<dbReference type="PANTHER" id="PTHR31552">
    <property type="entry name" value="SERPENTINE RECEPTOR CLASS GAMMA"/>
    <property type="match status" value="1"/>
</dbReference>